<proteinExistence type="predicted"/>
<organism evidence="2 3">
    <name type="scientific">Gordonia mangrovi</name>
    <dbReference type="NCBI Taxonomy" id="2665643"/>
    <lineage>
        <taxon>Bacteria</taxon>
        <taxon>Bacillati</taxon>
        <taxon>Actinomycetota</taxon>
        <taxon>Actinomycetes</taxon>
        <taxon>Mycobacteriales</taxon>
        <taxon>Gordoniaceae</taxon>
        <taxon>Gordonia</taxon>
    </lineage>
</organism>
<evidence type="ECO:0000313" key="3">
    <source>
        <dbReference type="Proteomes" id="UP000475545"/>
    </source>
</evidence>
<evidence type="ECO:0000313" key="2">
    <source>
        <dbReference type="EMBL" id="MXP21255.1"/>
    </source>
</evidence>
<feature type="chain" id="PRO_5027001301" evidence="1">
    <location>
        <begin position="36"/>
        <end position="160"/>
    </location>
</feature>
<dbReference type="AlphaFoldDB" id="A0A6L7GRE1"/>
<sequence>MENDMSMYGKRFLLAASAMVGVGAAGLMMAAPASAAVTEVSITTPSGFGSVADTYGTGCEYEVAATVNDYSESAADVEFEVTNNGGTTWTDLGSAATPTEATVTESWAPSDRGVYQIRARQGATAWQYTANLTVGTGFQVPNYGGSVELPFAGTCFILQP</sequence>
<dbReference type="RefSeq" id="WP_160901281.1">
    <property type="nucleotide sequence ID" value="NZ_CP102850.1"/>
</dbReference>
<dbReference type="EMBL" id="WMBR01000001">
    <property type="protein sequence ID" value="MXP21255.1"/>
    <property type="molecule type" value="Genomic_DNA"/>
</dbReference>
<comment type="caution">
    <text evidence="2">The sequence shown here is derived from an EMBL/GenBank/DDBJ whole genome shotgun (WGS) entry which is preliminary data.</text>
</comment>
<gene>
    <name evidence="2" type="ORF">GIY30_07795</name>
</gene>
<protein>
    <submittedName>
        <fullName evidence="2">Uncharacterized protein</fullName>
    </submittedName>
</protein>
<accession>A0A6L7GRE1</accession>
<keyword evidence="1" id="KW-0732">Signal</keyword>
<keyword evidence="3" id="KW-1185">Reference proteome</keyword>
<name>A0A6L7GRE1_9ACTN</name>
<dbReference type="Proteomes" id="UP000475545">
    <property type="component" value="Unassembled WGS sequence"/>
</dbReference>
<reference evidence="2 3" key="1">
    <citation type="submission" date="2019-11" db="EMBL/GenBank/DDBJ databases">
        <title>Gordonia sp. nov., a novel actinobacterium isolated from mangrove soil in Hainan.</title>
        <authorList>
            <person name="Huang X."/>
            <person name="Xie Y."/>
            <person name="Chu X."/>
            <person name="Xiao K."/>
        </authorList>
    </citation>
    <scope>NUCLEOTIDE SEQUENCE [LARGE SCALE GENOMIC DNA]</scope>
    <source>
        <strain evidence="2 3">HNM0687</strain>
    </source>
</reference>
<feature type="signal peptide" evidence="1">
    <location>
        <begin position="1"/>
        <end position="35"/>
    </location>
</feature>
<evidence type="ECO:0000256" key="1">
    <source>
        <dbReference type="SAM" id="SignalP"/>
    </source>
</evidence>